<evidence type="ECO:0000313" key="6">
    <source>
        <dbReference type="Proteomes" id="UP001344251"/>
    </source>
</evidence>
<keyword evidence="6" id="KW-1185">Reference proteome</keyword>
<dbReference type="Gene3D" id="1.10.10.10">
    <property type="entry name" value="Winged helix-like DNA-binding domain superfamily/Winged helix DNA-binding domain"/>
    <property type="match status" value="1"/>
</dbReference>
<dbReference type="InterPro" id="IPR027417">
    <property type="entry name" value="P-loop_NTPase"/>
</dbReference>
<protein>
    <submittedName>
        <fullName evidence="5">LuxR C-terminal-related transcriptional regulator</fullName>
    </submittedName>
</protein>
<dbReference type="Gene3D" id="3.40.50.300">
    <property type="entry name" value="P-loop containing nucleotide triphosphate hydrolases"/>
    <property type="match status" value="1"/>
</dbReference>
<evidence type="ECO:0000256" key="3">
    <source>
        <dbReference type="ARBA" id="ARBA00023163"/>
    </source>
</evidence>
<evidence type="ECO:0000313" key="5">
    <source>
        <dbReference type="EMBL" id="WSB73070.1"/>
    </source>
</evidence>
<dbReference type="PANTHER" id="PTHR44688:SF16">
    <property type="entry name" value="DNA-BINDING TRANSCRIPTIONAL ACTIVATOR DEVR_DOSR"/>
    <property type="match status" value="1"/>
</dbReference>
<dbReference type="EMBL" id="CP109106">
    <property type="protein sequence ID" value="WSB73070.1"/>
    <property type="molecule type" value="Genomic_DNA"/>
</dbReference>
<accession>A0ABZ1FRT8</accession>
<dbReference type="Pfam" id="PF00196">
    <property type="entry name" value="GerE"/>
    <property type="match status" value="1"/>
</dbReference>
<keyword evidence="3" id="KW-0804">Transcription</keyword>
<dbReference type="InterPro" id="IPR000792">
    <property type="entry name" value="Tscrpt_reg_LuxR_C"/>
</dbReference>
<keyword evidence="2" id="KW-0238">DNA-binding</keyword>
<evidence type="ECO:0000256" key="1">
    <source>
        <dbReference type="ARBA" id="ARBA00023015"/>
    </source>
</evidence>
<organism evidence="5 6">
    <name type="scientific">Streptomyces decoyicus</name>
    <dbReference type="NCBI Taxonomy" id="249567"/>
    <lineage>
        <taxon>Bacteria</taxon>
        <taxon>Bacillati</taxon>
        <taxon>Actinomycetota</taxon>
        <taxon>Actinomycetes</taxon>
        <taxon>Kitasatosporales</taxon>
        <taxon>Streptomycetaceae</taxon>
        <taxon>Streptomyces</taxon>
    </lineage>
</organism>
<dbReference type="SMART" id="SM00421">
    <property type="entry name" value="HTH_LUXR"/>
    <property type="match status" value="1"/>
</dbReference>
<dbReference type="CDD" id="cd06170">
    <property type="entry name" value="LuxR_C_like"/>
    <property type="match status" value="1"/>
</dbReference>
<feature type="domain" description="HTH luxR-type" evidence="4">
    <location>
        <begin position="813"/>
        <end position="878"/>
    </location>
</feature>
<evidence type="ECO:0000256" key="2">
    <source>
        <dbReference type="ARBA" id="ARBA00023125"/>
    </source>
</evidence>
<proteinExistence type="predicted"/>
<dbReference type="InterPro" id="IPR036388">
    <property type="entry name" value="WH-like_DNA-bd_sf"/>
</dbReference>
<evidence type="ECO:0000259" key="4">
    <source>
        <dbReference type="PROSITE" id="PS50043"/>
    </source>
</evidence>
<dbReference type="RefSeq" id="WP_326622651.1">
    <property type="nucleotide sequence ID" value="NZ_CP109106.1"/>
</dbReference>
<keyword evidence="1" id="KW-0805">Transcription regulation</keyword>
<gene>
    <name evidence="5" type="ORF">OG863_36785</name>
</gene>
<dbReference type="SUPFAM" id="SSF46894">
    <property type="entry name" value="C-terminal effector domain of the bipartite response regulators"/>
    <property type="match status" value="1"/>
</dbReference>
<dbReference type="InterPro" id="IPR016032">
    <property type="entry name" value="Sig_transdc_resp-reg_C-effctor"/>
</dbReference>
<dbReference type="SUPFAM" id="SSF52540">
    <property type="entry name" value="P-loop containing nucleoside triphosphate hydrolases"/>
    <property type="match status" value="1"/>
</dbReference>
<sequence length="880" mass="95528">MEPMQLSPIPSAAADNQPVLATCSPFVGRVGELARIRRVLLSRRGPRGVLIAGPSGIGKTRLLDEAPALAPRRRLITLHPHAEAAVSGHGTHGTDPHRSPATARTLAELTRLAERDPADAWLLSVDDAQLLGPELWPLLHEAARHPTGKLLVSVTTDGNGLPPELLALWSDRALVRMDLQPLDATGVKELTDSLLEGGLGQTSAARLAQWCDGSPRLLREVARAAVEQGLLVRSEGCWHFAGDRLPVPPSVLELVEPQLRDLDEAGRVVLELVALAGSPRLASVEQFCDTGQLEELERRNLLRVVDGSADPSGAPRVRIAHPLASYAMSCGVPPLRRRRRLRDWVTAHQGLTALMADDDCLRLAEWHLEAHETPPRALLDRAIEQSLRDPALPSAVRLTWAAWRHYPGTDTAELHARALTASADFPRLAAFLTTVRACGPGYARALERAEAHSMLLQARYEELDRLLPRLPAGEQAYFRMTSRYFQGGFGDACALAGALRRNGPAEHALEAGLIMMGSLCHMGRPEQALSLYATLRAELDGAPGGPTKFHADSLEELHASALHYCGRFDEAERIHWREYAQAVQSHHVRIDAQRGLALGHLLHDRGTVEAALKYFTFTSSYRVGWRQWQVKAGIHAALAVSCLPADRRPDDPLPDGLTAGDAGHCAMFLAVVQARRHHERGDTAVAERVLHGAVAGALADGAHADAAIGLHECARLSLPAPERAPADLHLEGAFLPARWAYAEAYRSGEPKLMGRVARAFADMGAGLFAAEAYAELARFHQRSGGTKAATAATARARELLRGCGPVDTPPLRFLGHSALLSDRERLIAGLAAGGLSDKEVAERLSLSVRTVNNHLYRVYRKVGAANRRDLRTLMTRRRGV</sequence>
<dbReference type="PRINTS" id="PR00038">
    <property type="entry name" value="HTHLUXR"/>
</dbReference>
<dbReference type="Proteomes" id="UP001344251">
    <property type="component" value="Chromosome"/>
</dbReference>
<dbReference type="PROSITE" id="PS50043">
    <property type="entry name" value="HTH_LUXR_2"/>
    <property type="match status" value="1"/>
</dbReference>
<reference evidence="5 6" key="1">
    <citation type="submission" date="2022-10" db="EMBL/GenBank/DDBJ databases">
        <title>The complete genomes of actinobacterial strains from the NBC collection.</title>
        <authorList>
            <person name="Joergensen T.S."/>
            <person name="Alvarez Arevalo M."/>
            <person name="Sterndorff E.B."/>
            <person name="Faurdal D."/>
            <person name="Vuksanovic O."/>
            <person name="Mourched A.-S."/>
            <person name="Charusanti P."/>
            <person name="Shaw S."/>
            <person name="Blin K."/>
            <person name="Weber T."/>
        </authorList>
    </citation>
    <scope>NUCLEOTIDE SEQUENCE [LARGE SCALE GENOMIC DNA]</scope>
    <source>
        <strain evidence="5 6">NBC 01774</strain>
    </source>
</reference>
<name>A0ABZ1FRT8_9ACTN</name>
<dbReference type="PANTHER" id="PTHR44688">
    <property type="entry name" value="DNA-BINDING TRANSCRIPTIONAL ACTIVATOR DEVR_DOSR"/>
    <property type="match status" value="1"/>
</dbReference>